<sequence length="305" mass="34631">MKPQSSQLASAQRCPADTSALQAIAPTHKNNLTPAKSSVKETTSKYTSKVPDNNGFINYTDQEHETWQTLYNRQHPIICERACEEYKAGLQLLNMTADKIPQLPEINQKLGQLTGWGVERVPALIGFERFFELLANRRFPAATFIRHQAEIDYIQEPDIFHELFGHCPLLTNKAYADFSQHYGQLGLAATPADRVMLARLYWFTIEFGLVRSQQGLKIYGGGILSSKQESLYCLDSHIPQRQALDIIDVFRTYYRIDELQKNYFIIDSLADLQALINVDLISLIKQARQLGMKPANYSPKEDAAC</sequence>
<dbReference type="GO" id="GO:0004505">
    <property type="term" value="F:phenylalanine 4-monooxygenase activity"/>
    <property type="evidence" value="ECO:0007669"/>
    <property type="project" value="UniProtKB-EC"/>
</dbReference>
<dbReference type="EC" id="1.14.16.1" evidence="1"/>
<comment type="caution">
    <text evidence="1">The sequence shown here is derived from an EMBL/GenBank/DDBJ whole genome shotgun (WGS) entry which is preliminary data.</text>
</comment>
<dbReference type="EMBL" id="JBEVCJ010000001">
    <property type="protein sequence ID" value="MET1253567.1"/>
    <property type="molecule type" value="Genomic_DNA"/>
</dbReference>
<proteinExistence type="predicted"/>
<reference evidence="1 2" key="1">
    <citation type="submission" date="2024-06" db="EMBL/GenBank/DDBJ databases">
        <authorList>
            <person name="Li F."/>
        </authorList>
    </citation>
    <scope>NUCLEOTIDE SEQUENCE [LARGE SCALE GENOMIC DNA]</scope>
    <source>
        <strain evidence="1 2">GXAS 311</strain>
    </source>
</reference>
<keyword evidence="1" id="KW-0560">Oxidoreductase</keyword>
<dbReference type="PRINTS" id="PR00372">
    <property type="entry name" value="FYWHYDRXLASE"/>
</dbReference>
<dbReference type="Gene3D" id="1.10.800.10">
    <property type="entry name" value="Aromatic amino acid hydroxylase"/>
    <property type="match status" value="1"/>
</dbReference>
<dbReference type="PROSITE" id="PS51410">
    <property type="entry name" value="BH4_AAA_HYDROXYL_2"/>
    <property type="match status" value="1"/>
</dbReference>
<dbReference type="InterPro" id="IPR018301">
    <property type="entry name" value="ArAA_hydroxylase_Fe/CU_BS"/>
</dbReference>
<gene>
    <name evidence="1" type="primary">phhA</name>
    <name evidence="1" type="ORF">ABVT43_00355</name>
</gene>
<dbReference type="PANTHER" id="PTHR11473">
    <property type="entry name" value="AROMATIC AMINO ACID HYDROXYLASE"/>
    <property type="match status" value="1"/>
</dbReference>
<organism evidence="1 2">
    <name type="scientific">Aliikangiella maris</name>
    <dbReference type="NCBI Taxonomy" id="3162458"/>
    <lineage>
        <taxon>Bacteria</taxon>
        <taxon>Pseudomonadati</taxon>
        <taxon>Pseudomonadota</taxon>
        <taxon>Gammaproteobacteria</taxon>
        <taxon>Oceanospirillales</taxon>
        <taxon>Pleioneaceae</taxon>
        <taxon>Aliikangiella</taxon>
    </lineage>
</organism>
<dbReference type="NCBIfam" id="TIGR01267">
    <property type="entry name" value="Phe4hydrox_mono"/>
    <property type="match status" value="1"/>
</dbReference>
<dbReference type="InterPro" id="IPR005960">
    <property type="entry name" value="Phe-4-hydroxylase_mono"/>
</dbReference>
<keyword evidence="2" id="KW-1185">Reference proteome</keyword>
<dbReference type="NCBIfam" id="NF008877">
    <property type="entry name" value="PRK11913.1-2"/>
    <property type="match status" value="1"/>
</dbReference>
<dbReference type="PROSITE" id="PS00367">
    <property type="entry name" value="BH4_AAA_HYDROXYL_1"/>
    <property type="match status" value="1"/>
</dbReference>
<dbReference type="Pfam" id="PF00351">
    <property type="entry name" value="Biopterin_H"/>
    <property type="match status" value="1"/>
</dbReference>
<evidence type="ECO:0000313" key="2">
    <source>
        <dbReference type="Proteomes" id="UP001548189"/>
    </source>
</evidence>
<dbReference type="InterPro" id="IPR019774">
    <property type="entry name" value="Aromatic-AA_hydroxylase_C"/>
</dbReference>
<dbReference type="PANTHER" id="PTHR11473:SF24">
    <property type="entry name" value="PHENYLALANINE-4-HYDROXYLASE"/>
    <property type="match status" value="1"/>
</dbReference>
<dbReference type="InterPro" id="IPR036951">
    <property type="entry name" value="ArAA_hydroxylase_sf"/>
</dbReference>
<accession>A0ABV2BPQ8</accession>
<dbReference type="Proteomes" id="UP001548189">
    <property type="component" value="Unassembled WGS sequence"/>
</dbReference>
<dbReference type="InterPro" id="IPR001273">
    <property type="entry name" value="ArAA_hydroxylase"/>
</dbReference>
<evidence type="ECO:0000313" key="1">
    <source>
        <dbReference type="EMBL" id="MET1253567.1"/>
    </source>
</evidence>
<dbReference type="CDD" id="cd03348">
    <property type="entry name" value="pro_PheOH"/>
    <property type="match status" value="1"/>
</dbReference>
<dbReference type="SUPFAM" id="SSF56534">
    <property type="entry name" value="Aromatic aminoacid monoxygenases, catalytic and oligomerization domains"/>
    <property type="match status" value="1"/>
</dbReference>
<dbReference type="InterPro" id="IPR036329">
    <property type="entry name" value="Aro-AA_hydroxylase_C_sf"/>
</dbReference>
<name>A0ABV2BPQ8_9GAMM</name>
<protein>
    <submittedName>
        <fullName evidence="1">Phenylalanine 4-monooxygenase</fullName>
        <ecNumber evidence="1">1.14.16.1</ecNumber>
    </submittedName>
</protein>